<dbReference type="Pfam" id="PF00076">
    <property type="entry name" value="RRM_1"/>
    <property type="match status" value="1"/>
</dbReference>
<dbReference type="InterPro" id="IPR000504">
    <property type="entry name" value="RRM_dom"/>
</dbReference>
<dbReference type="InterPro" id="IPR034215">
    <property type="entry name" value="RBM42_RRM"/>
</dbReference>
<keyword evidence="6" id="KW-1185">Reference proteome</keyword>
<dbReference type="PANTHER" id="PTHR47640:SF11">
    <property type="entry name" value="RNA-BINDING PROTEIN 42"/>
    <property type="match status" value="1"/>
</dbReference>
<evidence type="ECO:0000313" key="5">
    <source>
        <dbReference type="EMBL" id="KAK7202595.1"/>
    </source>
</evidence>
<dbReference type="GeneID" id="90041104"/>
<dbReference type="Gene3D" id="3.30.70.330">
    <property type="match status" value="1"/>
</dbReference>
<dbReference type="CDD" id="cd12383">
    <property type="entry name" value="RRM_RBM42"/>
    <property type="match status" value="1"/>
</dbReference>
<evidence type="ECO:0000256" key="1">
    <source>
        <dbReference type="ARBA" id="ARBA00022884"/>
    </source>
</evidence>
<proteinExistence type="predicted"/>
<feature type="compositionally biased region" description="Low complexity" evidence="3">
    <location>
        <begin position="170"/>
        <end position="194"/>
    </location>
</feature>
<feature type="compositionally biased region" description="Low complexity" evidence="3">
    <location>
        <begin position="96"/>
        <end position="133"/>
    </location>
</feature>
<feature type="domain" description="RRM" evidence="4">
    <location>
        <begin position="235"/>
        <end position="313"/>
    </location>
</feature>
<protein>
    <recommendedName>
        <fullName evidence="4">RRM domain-containing protein</fullName>
    </recommendedName>
</protein>
<organism evidence="5 6">
    <name type="scientific">Myxozyma melibiosi</name>
    <dbReference type="NCBI Taxonomy" id="54550"/>
    <lineage>
        <taxon>Eukaryota</taxon>
        <taxon>Fungi</taxon>
        <taxon>Dikarya</taxon>
        <taxon>Ascomycota</taxon>
        <taxon>Saccharomycotina</taxon>
        <taxon>Lipomycetes</taxon>
        <taxon>Lipomycetales</taxon>
        <taxon>Lipomycetaceae</taxon>
        <taxon>Myxozyma</taxon>
    </lineage>
</organism>
<dbReference type="SMART" id="SM00360">
    <property type="entry name" value="RRM"/>
    <property type="match status" value="1"/>
</dbReference>
<dbReference type="RefSeq" id="XP_064765628.1">
    <property type="nucleotide sequence ID" value="XM_064915592.1"/>
</dbReference>
<dbReference type="Proteomes" id="UP001498771">
    <property type="component" value="Unassembled WGS sequence"/>
</dbReference>
<dbReference type="InterPro" id="IPR050825">
    <property type="entry name" value="RBM42_RBP45_47-like"/>
</dbReference>
<feature type="compositionally biased region" description="Low complexity" evidence="3">
    <location>
        <begin position="73"/>
        <end position="88"/>
    </location>
</feature>
<dbReference type="InterPro" id="IPR012677">
    <property type="entry name" value="Nucleotide-bd_a/b_plait_sf"/>
</dbReference>
<dbReference type="EMBL" id="JBBJBU010000016">
    <property type="protein sequence ID" value="KAK7202595.1"/>
    <property type="molecule type" value="Genomic_DNA"/>
</dbReference>
<keyword evidence="1 2" id="KW-0694">RNA-binding</keyword>
<evidence type="ECO:0000259" key="4">
    <source>
        <dbReference type="PROSITE" id="PS50102"/>
    </source>
</evidence>
<sequence>MSNFNNTIPNPTKNAPGVSSTPLAFKPRQVAKPASSTTTTYSAAPVISRPPVISTSAATISAPPTLNRGVGGISSPSSAGASPAARSGFQRAFAPIGSSSASRSGGSAIGTSRPFSSVNSGSSSSNTSRFSSPAPTIGSTAQTKGYSHDMLDQANIAQQQSAYIPQHMRSSTPSSGASGSNNSYAASTSGAADGSGDHKSLYEVGPDGKRVTVIREGGGRKWEDPTLLEWDPTHFRLFVGNLGGDVSDETMKKAFVKYPSMSRARVIREKVSGKTKGYGFVAFKDPDDYFRAFKEMNGKYIGSHPILLRKANTEIKAKTVKSNKPYEKATDDILKASLHSSKIHKKKR</sequence>
<reference evidence="5 6" key="1">
    <citation type="submission" date="2024-03" db="EMBL/GenBank/DDBJ databases">
        <title>Genome-scale model development and genomic sequencing of the oleaginous clade Lipomyces.</title>
        <authorList>
            <consortium name="Lawrence Berkeley National Laboratory"/>
            <person name="Czajka J.J."/>
            <person name="Han Y."/>
            <person name="Kim J."/>
            <person name="Mondo S.J."/>
            <person name="Hofstad B.A."/>
            <person name="Robles A."/>
            <person name="Haridas S."/>
            <person name="Riley R."/>
            <person name="LaButti K."/>
            <person name="Pangilinan J."/>
            <person name="Andreopoulos W."/>
            <person name="Lipzen A."/>
            <person name="Yan J."/>
            <person name="Wang M."/>
            <person name="Ng V."/>
            <person name="Grigoriev I.V."/>
            <person name="Spatafora J.W."/>
            <person name="Magnuson J.K."/>
            <person name="Baker S.E."/>
            <person name="Pomraning K.R."/>
        </authorList>
    </citation>
    <scope>NUCLEOTIDE SEQUENCE [LARGE SCALE GENOMIC DNA]</scope>
    <source>
        <strain evidence="5 6">Phaff 52-87</strain>
    </source>
</reference>
<feature type="compositionally biased region" description="Basic and acidic residues" evidence="3">
    <location>
        <begin position="195"/>
        <end position="204"/>
    </location>
</feature>
<comment type="caution">
    <text evidence="5">The sequence shown here is derived from an EMBL/GenBank/DDBJ whole genome shotgun (WGS) entry which is preliminary data.</text>
</comment>
<evidence type="ECO:0000313" key="6">
    <source>
        <dbReference type="Proteomes" id="UP001498771"/>
    </source>
</evidence>
<accession>A0ABR1EYD3</accession>
<evidence type="ECO:0000256" key="3">
    <source>
        <dbReference type="SAM" id="MobiDB-lite"/>
    </source>
</evidence>
<dbReference type="InterPro" id="IPR035979">
    <property type="entry name" value="RBD_domain_sf"/>
</dbReference>
<feature type="region of interest" description="Disordered" evidence="3">
    <location>
        <begin position="164"/>
        <end position="204"/>
    </location>
</feature>
<evidence type="ECO:0000256" key="2">
    <source>
        <dbReference type="PROSITE-ProRule" id="PRU00176"/>
    </source>
</evidence>
<dbReference type="PANTHER" id="PTHR47640">
    <property type="entry name" value="TRNA SELENOCYSTEINE 1-ASSOCIATED PROTEIN 1-RELATED-RELATED"/>
    <property type="match status" value="1"/>
</dbReference>
<dbReference type="PROSITE" id="PS50102">
    <property type="entry name" value="RRM"/>
    <property type="match status" value="1"/>
</dbReference>
<gene>
    <name evidence="5" type="ORF">BZA70DRAFT_98840</name>
</gene>
<feature type="region of interest" description="Disordered" evidence="3">
    <location>
        <begin position="59"/>
        <end position="143"/>
    </location>
</feature>
<name>A0ABR1EYD3_9ASCO</name>
<feature type="region of interest" description="Disordered" evidence="3">
    <location>
        <begin position="1"/>
        <end position="22"/>
    </location>
</feature>
<dbReference type="SUPFAM" id="SSF54928">
    <property type="entry name" value="RNA-binding domain, RBD"/>
    <property type="match status" value="1"/>
</dbReference>